<sequence length="305" mass="33695">MRPIVTSGQMVETFRVPLRVRLVIAMLLAVFAGLGVLCMVQPLMELPWAGTRFVQLVGAILFGGAAASFGIYLPWLRDTYELSEEGITWVQRGWPVTVRWKDVTGLIESPDASCLELHAQGPEGPIVFRLRSGLGRYNRLRELVMERTDWLRLAAFPDGTALTLPLTIYRPVGYFLAMPLVALISLGVAVLFASAEQWLLAGVAVAFALATSLRWYAIDIAAEFIRLRRPLWPQVIPVACIRDVRLDLMNEHGASCSDVVVDWTGGRPVRLYGARGGGLRLFAALQMARHQAGQISEPDLQTPSQ</sequence>
<evidence type="ECO:0008006" key="4">
    <source>
        <dbReference type="Google" id="ProtNLM"/>
    </source>
</evidence>
<feature type="transmembrane region" description="Helical" evidence="1">
    <location>
        <begin position="56"/>
        <end position="75"/>
    </location>
</feature>
<keyword evidence="3" id="KW-1185">Reference proteome</keyword>
<evidence type="ECO:0000313" key="2">
    <source>
        <dbReference type="EMBL" id="QEH36782.1"/>
    </source>
</evidence>
<gene>
    <name evidence="2" type="ORF">OJF2_53670</name>
</gene>
<feature type="transmembrane region" description="Helical" evidence="1">
    <location>
        <begin position="198"/>
        <end position="218"/>
    </location>
</feature>
<dbReference type="EMBL" id="CP042997">
    <property type="protein sequence ID" value="QEH36782.1"/>
    <property type="molecule type" value="Genomic_DNA"/>
</dbReference>
<keyword evidence="1" id="KW-0812">Transmembrane</keyword>
<name>A0A5B9W7W4_9BACT</name>
<keyword evidence="1" id="KW-1133">Transmembrane helix</keyword>
<protein>
    <recommendedName>
        <fullName evidence="4">PH domain-containing protein</fullName>
    </recommendedName>
</protein>
<keyword evidence="1" id="KW-0472">Membrane</keyword>
<evidence type="ECO:0000256" key="1">
    <source>
        <dbReference type="SAM" id="Phobius"/>
    </source>
</evidence>
<evidence type="ECO:0000313" key="3">
    <source>
        <dbReference type="Proteomes" id="UP000324233"/>
    </source>
</evidence>
<feature type="transmembrane region" description="Helical" evidence="1">
    <location>
        <begin position="20"/>
        <end position="44"/>
    </location>
</feature>
<accession>A0A5B9W7W4</accession>
<dbReference type="KEGG" id="agv:OJF2_53670"/>
<organism evidence="2 3">
    <name type="scientific">Aquisphaera giovannonii</name>
    <dbReference type="NCBI Taxonomy" id="406548"/>
    <lineage>
        <taxon>Bacteria</taxon>
        <taxon>Pseudomonadati</taxon>
        <taxon>Planctomycetota</taxon>
        <taxon>Planctomycetia</taxon>
        <taxon>Isosphaerales</taxon>
        <taxon>Isosphaeraceae</taxon>
        <taxon>Aquisphaera</taxon>
    </lineage>
</organism>
<proteinExistence type="predicted"/>
<feature type="transmembrane region" description="Helical" evidence="1">
    <location>
        <begin position="172"/>
        <end position="192"/>
    </location>
</feature>
<reference evidence="2 3" key="1">
    <citation type="submission" date="2019-08" db="EMBL/GenBank/DDBJ databases">
        <title>Deep-cultivation of Planctomycetes and their phenomic and genomic characterization uncovers novel biology.</title>
        <authorList>
            <person name="Wiegand S."/>
            <person name="Jogler M."/>
            <person name="Boedeker C."/>
            <person name="Pinto D."/>
            <person name="Vollmers J."/>
            <person name="Rivas-Marin E."/>
            <person name="Kohn T."/>
            <person name="Peeters S.H."/>
            <person name="Heuer A."/>
            <person name="Rast P."/>
            <person name="Oberbeckmann S."/>
            <person name="Bunk B."/>
            <person name="Jeske O."/>
            <person name="Meyerdierks A."/>
            <person name="Storesund J.E."/>
            <person name="Kallscheuer N."/>
            <person name="Luecker S."/>
            <person name="Lage O.M."/>
            <person name="Pohl T."/>
            <person name="Merkel B.J."/>
            <person name="Hornburger P."/>
            <person name="Mueller R.-W."/>
            <person name="Bruemmer F."/>
            <person name="Labrenz M."/>
            <person name="Spormann A.M."/>
            <person name="Op den Camp H."/>
            <person name="Overmann J."/>
            <person name="Amann R."/>
            <person name="Jetten M.S.M."/>
            <person name="Mascher T."/>
            <person name="Medema M.H."/>
            <person name="Devos D.P."/>
            <person name="Kaster A.-K."/>
            <person name="Ovreas L."/>
            <person name="Rohde M."/>
            <person name="Galperin M.Y."/>
            <person name="Jogler C."/>
        </authorList>
    </citation>
    <scope>NUCLEOTIDE SEQUENCE [LARGE SCALE GENOMIC DNA]</scope>
    <source>
        <strain evidence="2 3">OJF2</strain>
    </source>
</reference>
<dbReference type="AlphaFoldDB" id="A0A5B9W7W4"/>
<dbReference type="Proteomes" id="UP000324233">
    <property type="component" value="Chromosome"/>
</dbReference>